<dbReference type="GO" id="GO:0016846">
    <property type="term" value="F:carbon-sulfur lyase activity"/>
    <property type="evidence" value="ECO:0007669"/>
    <property type="project" value="InterPro"/>
</dbReference>
<dbReference type="PANTHER" id="PTHR28620:SF4">
    <property type="entry name" value="CENTROMERE PROTEIN V"/>
    <property type="match status" value="1"/>
</dbReference>
<feature type="compositionally biased region" description="Pro residues" evidence="4">
    <location>
        <begin position="73"/>
        <end position="91"/>
    </location>
</feature>
<keyword evidence="2" id="KW-0479">Metal-binding</keyword>
<dbReference type="GO" id="GO:0032467">
    <property type="term" value="P:positive regulation of cytokinesis"/>
    <property type="evidence" value="ECO:0000318"/>
    <property type="project" value="GO_Central"/>
</dbReference>
<name>F7A4S7_HORSE</name>
<dbReference type="Proteomes" id="UP000002281">
    <property type="component" value="Chromosome 11"/>
</dbReference>
<dbReference type="SUPFAM" id="SSF51316">
    <property type="entry name" value="Mss4-like"/>
    <property type="match status" value="1"/>
</dbReference>
<evidence type="ECO:0000256" key="2">
    <source>
        <dbReference type="ARBA" id="ARBA00022723"/>
    </source>
</evidence>
<gene>
    <name evidence="6 8" type="primary">CENPV</name>
</gene>
<dbReference type="InterPro" id="IPR006913">
    <property type="entry name" value="CENP-V/GFA"/>
</dbReference>
<dbReference type="GO" id="GO:0046872">
    <property type="term" value="F:metal ion binding"/>
    <property type="evidence" value="ECO:0007669"/>
    <property type="project" value="UniProtKB-KW"/>
</dbReference>
<evidence type="ECO:0000256" key="4">
    <source>
        <dbReference type="SAM" id="MobiDB-lite"/>
    </source>
</evidence>
<dbReference type="PaxDb" id="9796-ENSECAP00000004187"/>
<dbReference type="GO" id="GO:0000776">
    <property type="term" value="C:kinetochore"/>
    <property type="evidence" value="ECO:0000318"/>
    <property type="project" value="GO_Central"/>
</dbReference>
<reference evidence="6" key="3">
    <citation type="submission" date="2025-09" db="UniProtKB">
        <authorList>
            <consortium name="Ensembl"/>
        </authorList>
    </citation>
    <scope>IDENTIFICATION</scope>
    <source>
        <strain evidence="6">Thoroughbred</strain>
    </source>
</reference>
<evidence type="ECO:0000313" key="7">
    <source>
        <dbReference type="Proteomes" id="UP000002281"/>
    </source>
</evidence>
<dbReference type="HOGENOM" id="CLU_055491_7_3_1"/>
<feature type="region of interest" description="Disordered" evidence="4">
    <location>
        <begin position="1"/>
        <end position="101"/>
    </location>
</feature>
<dbReference type="GO" id="GO:0051233">
    <property type="term" value="C:spindle midzone"/>
    <property type="evidence" value="ECO:0000318"/>
    <property type="project" value="GO_Central"/>
</dbReference>
<dbReference type="InParanoid" id="F7A4S7"/>
<dbReference type="Gene3D" id="2.170.150.70">
    <property type="match status" value="1"/>
</dbReference>
<feature type="compositionally biased region" description="Low complexity" evidence="4">
    <location>
        <begin position="17"/>
        <end position="34"/>
    </location>
</feature>
<reference evidence="6 7" key="1">
    <citation type="journal article" date="2009" name="Science">
        <title>Genome sequence, comparative analysis, and population genetics of the domestic horse.</title>
        <authorList>
            <consortium name="Broad Institute Genome Sequencing Platform"/>
            <consortium name="Broad Institute Whole Genome Assembly Team"/>
            <person name="Wade C.M."/>
            <person name="Giulotto E."/>
            <person name="Sigurdsson S."/>
            <person name="Zoli M."/>
            <person name="Gnerre S."/>
            <person name="Imsland F."/>
            <person name="Lear T.L."/>
            <person name="Adelson D.L."/>
            <person name="Bailey E."/>
            <person name="Bellone R.R."/>
            <person name="Bloecker H."/>
            <person name="Distl O."/>
            <person name="Edgar R.C."/>
            <person name="Garber M."/>
            <person name="Leeb T."/>
            <person name="Mauceli E."/>
            <person name="MacLeod J.N."/>
            <person name="Penedo M.C.T."/>
            <person name="Raison J.M."/>
            <person name="Sharpe T."/>
            <person name="Vogel J."/>
            <person name="Andersson L."/>
            <person name="Antczak D.F."/>
            <person name="Biagi T."/>
            <person name="Binns M.M."/>
            <person name="Chowdhary B.P."/>
            <person name="Coleman S.J."/>
            <person name="Della Valle G."/>
            <person name="Fryc S."/>
            <person name="Guerin G."/>
            <person name="Hasegawa T."/>
            <person name="Hill E.W."/>
            <person name="Jurka J."/>
            <person name="Kiialainen A."/>
            <person name="Lindgren G."/>
            <person name="Liu J."/>
            <person name="Magnani E."/>
            <person name="Mickelson J.R."/>
            <person name="Murray J."/>
            <person name="Nergadze S.G."/>
            <person name="Onofrio R."/>
            <person name="Pedroni S."/>
            <person name="Piras M.F."/>
            <person name="Raudsepp T."/>
            <person name="Rocchi M."/>
            <person name="Roeed K.H."/>
            <person name="Ryder O.A."/>
            <person name="Searle S."/>
            <person name="Skow L."/>
            <person name="Swinburne J.E."/>
            <person name="Syvaenen A.C."/>
            <person name="Tozaki T."/>
            <person name="Valberg S.J."/>
            <person name="Vaudin M."/>
            <person name="White J.R."/>
            <person name="Zody M.C."/>
            <person name="Lander E.S."/>
            <person name="Lindblad-Toh K."/>
        </authorList>
    </citation>
    <scope>NUCLEOTIDE SEQUENCE [LARGE SCALE GENOMIC DNA]</scope>
    <source>
        <strain evidence="6 7">Thoroughbred</strain>
    </source>
</reference>
<dbReference type="PROSITE" id="PS51891">
    <property type="entry name" value="CENP_V_GFA"/>
    <property type="match status" value="1"/>
</dbReference>
<dbReference type="Bgee" id="ENSECAG00000006013">
    <property type="expression patterns" value="Expressed in endometrium and 23 other cell types or tissues"/>
</dbReference>
<dbReference type="GO" id="GO:0033044">
    <property type="term" value="P:regulation of chromosome organization"/>
    <property type="evidence" value="ECO:0000318"/>
    <property type="project" value="GO_Central"/>
</dbReference>
<protein>
    <submittedName>
        <fullName evidence="6">Centromere protein V</fullName>
    </submittedName>
</protein>
<dbReference type="STRING" id="9796.ENSECAP00000004187"/>
<feature type="compositionally biased region" description="Low complexity" evidence="4">
    <location>
        <begin position="1"/>
        <end position="10"/>
    </location>
</feature>
<comment type="similarity">
    <text evidence="1">Belongs to the Gfa family.</text>
</comment>
<evidence type="ECO:0000259" key="5">
    <source>
        <dbReference type="PROSITE" id="PS51891"/>
    </source>
</evidence>
<evidence type="ECO:0000313" key="8">
    <source>
        <dbReference type="VGNC" id="VGNC:51401"/>
    </source>
</evidence>
<dbReference type="InterPro" id="IPR052355">
    <property type="entry name" value="CENP-V-like"/>
</dbReference>
<keyword evidence="7" id="KW-1185">Reference proteome</keyword>
<evidence type="ECO:0000256" key="3">
    <source>
        <dbReference type="ARBA" id="ARBA00022833"/>
    </source>
</evidence>
<dbReference type="InterPro" id="IPR011057">
    <property type="entry name" value="Mss4-like_sf"/>
</dbReference>
<dbReference type="GeneTree" id="ENSGT00390000003183"/>
<dbReference type="PANTHER" id="PTHR28620">
    <property type="entry name" value="CENTROMERE PROTEIN V"/>
    <property type="match status" value="1"/>
</dbReference>
<dbReference type="GO" id="GO:0031508">
    <property type="term" value="P:pericentric heterochromatin formation"/>
    <property type="evidence" value="ECO:0000318"/>
    <property type="project" value="GO_Central"/>
</dbReference>
<proteinExistence type="inferred from homology"/>
<sequence>MRRARSSAAAKPRGQKRPGASAAPAAIASAAAASHARRPAGQAGGGSRAAARQSSAKRRPRQSSPRAQEASPGEPPPELAPLPPPPPPPATPTSSADLGEQRERWETFQKRQRLTFEGAAKLLLDTFEYQGLVKHTGGCHCGAVRFEVWASADLHIFDCNCSICKKKQNRHFIVPASRFKLLKGAESITTYTFNTHKAQHTFCKRCGVQSFYTPRSNPGGFAAPVCSSSVMWRVLPAYLEDQERLLERIAPHCLDEGTVRSVVIEEFNGSDWEKAMKEHKTIKNMSKE</sequence>
<reference evidence="6" key="2">
    <citation type="submission" date="2025-08" db="UniProtKB">
        <authorList>
            <consortium name="Ensembl"/>
        </authorList>
    </citation>
    <scope>IDENTIFICATION</scope>
    <source>
        <strain evidence="6">Thoroughbred</strain>
    </source>
</reference>
<dbReference type="VGNC" id="VGNC:51401">
    <property type="gene designation" value="CENPV"/>
</dbReference>
<dbReference type="Pfam" id="PF04828">
    <property type="entry name" value="GFA"/>
    <property type="match status" value="1"/>
</dbReference>
<dbReference type="Ensembl" id="ENSECAT00000005953.3">
    <property type="protein sequence ID" value="ENSECAP00000004187.3"/>
    <property type="gene ID" value="ENSECAG00000006013.3"/>
</dbReference>
<keyword evidence="3" id="KW-0862">Zinc</keyword>
<dbReference type="FunCoup" id="F7A4S7">
    <property type="interactions" value="311"/>
</dbReference>
<evidence type="ECO:0000313" key="6">
    <source>
        <dbReference type="Ensembl" id="ENSECAP00000004187.3"/>
    </source>
</evidence>
<accession>F7A4S7</accession>
<dbReference type="AlphaFoldDB" id="F7A4S7"/>
<evidence type="ECO:0000256" key="1">
    <source>
        <dbReference type="ARBA" id="ARBA00005495"/>
    </source>
</evidence>
<dbReference type="GO" id="GO:0005634">
    <property type="term" value="C:nucleus"/>
    <property type="evidence" value="ECO:0000318"/>
    <property type="project" value="GO_Central"/>
</dbReference>
<organism evidence="6 7">
    <name type="scientific">Equus caballus</name>
    <name type="common">Horse</name>
    <dbReference type="NCBI Taxonomy" id="9796"/>
    <lineage>
        <taxon>Eukaryota</taxon>
        <taxon>Metazoa</taxon>
        <taxon>Chordata</taxon>
        <taxon>Craniata</taxon>
        <taxon>Vertebrata</taxon>
        <taxon>Euteleostomi</taxon>
        <taxon>Mammalia</taxon>
        <taxon>Eutheria</taxon>
        <taxon>Laurasiatheria</taxon>
        <taxon>Perissodactyla</taxon>
        <taxon>Equidae</taxon>
        <taxon>Equus</taxon>
    </lineage>
</organism>
<feature type="domain" description="CENP-V/GFA" evidence="5">
    <location>
        <begin position="135"/>
        <end position="273"/>
    </location>
</feature>